<organism evidence="1 2">
    <name type="scientific">Strigamia maritima</name>
    <name type="common">European centipede</name>
    <name type="synonym">Geophilus maritimus</name>
    <dbReference type="NCBI Taxonomy" id="126957"/>
    <lineage>
        <taxon>Eukaryota</taxon>
        <taxon>Metazoa</taxon>
        <taxon>Ecdysozoa</taxon>
        <taxon>Arthropoda</taxon>
        <taxon>Myriapoda</taxon>
        <taxon>Chilopoda</taxon>
        <taxon>Pleurostigmophora</taxon>
        <taxon>Geophilomorpha</taxon>
        <taxon>Linotaeniidae</taxon>
        <taxon>Strigamia</taxon>
    </lineage>
</organism>
<protein>
    <submittedName>
        <fullName evidence="1">Uncharacterized protein</fullName>
    </submittedName>
</protein>
<dbReference type="HOGENOM" id="CLU_2545513_0_0_1"/>
<dbReference type="Proteomes" id="UP000014500">
    <property type="component" value="Unassembled WGS sequence"/>
</dbReference>
<reference evidence="1" key="2">
    <citation type="submission" date="2015-02" db="UniProtKB">
        <authorList>
            <consortium name="EnsemblMetazoa"/>
        </authorList>
    </citation>
    <scope>IDENTIFICATION</scope>
</reference>
<dbReference type="AlphaFoldDB" id="T1J9T6"/>
<name>T1J9T6_STRMM</name>
<keyword evidence="2" id="KW-1185">Reference proteome</keyword>
<accession>T1J9T6</accession>
<sequence>MLQIGRTRNNGCNASDDSIAIVSNNSSTNFISRAWANTKHKFMGAFVQENLQVLVNIDSCAMGYKDEMKVGKRVNATTDVANS</sequence>
<dbReference type="EnsemblMetazoa" id="SMAR010484-RA">
    <property type="protein sequence ID" value="SMAR010484-PA"/>
    <property type="gene ID" value="SMAR010484"/>
</dbReference>
<dbReference type="EMBL" id="JH431978">
    <property type="status" value="NOT_ANNOTATED_CDS"/>
    <property type="molecule type" value="Genomic_DNA"/>
</dbReference>
<evidence type="ECO:0000313" key="2">
    <source>
        <dbReference type="Proteomes" id="UP000014500"/>
    </source>
</evidence>
<evidence type="ECO:0000313" key="1">
    <source>
        <dbReference type="EnsemblMetazoa" id="SMAR010484-PA"/>
    </source>
</evidence>
<reference evidence="2" key="1">
    <citation type="submission" date="2011-05" db="EMBL/GenBank/DDBJ databases">
        <authorList>
            <person name="Richards S.R."/>
            <person name="Qu J."/>
            <person name="Jiang H."/>
            <person name="Jhangiani S.N."/>
            <person name="Agravi P."/>
            <person name="Goodspeed R."/>
            <person name="Gross S."/>
            <person name="Mandapat C."/>
            <person name="Jackson L."/>
            <person name="Mathew T."/>
            <person name="Pu L."/>
            <person name="Thornton R."/>
            <person name="Saada N."/>
            <person name="Wilczek-Boney K.B."/>
            <person name="Lee S."/>
            <person name="Kovar C."/>
            <person name="Wu Y."/>
            <person name="Scherer S.E."/>
            <person name="Worley K.C."/>
            <person name="Muzny D.M."/>
            <person name="Gibbs R."/>
        </authorList>
    </citation>
    <scope>NUCLEOTIDE SEQUENCE</scope>
    <source>
        <strain evidence="2">Brora</strain>
    </source>
</reference>
<proteinExistence type="predicted"/>